<dbReference type="Proteomes" id="UP000321089">
    <property type="component" value="Unassembled WGS sequence"/>
</dbReference>
<dbReference type="GeneID" id="92942741"/>
<dbReference type="Pfam" id="PF20124">
    <property type="entry name" value="DUF6514"/>
    <property type="match status" value="1"/>
</dbReference>
<protein>
    <submittedName>
        <fullName evidence="3">Uncharacterized protein</fullName>
    </submittedName>
</protein>
<sequence>MNIADEYVCNRKEDNMEFNYSYRLIKSDYRGTPVYGIEIERKDYIGIKNINIERDKVTMISFEKDKAEDILKKLYQNQLSPIHLVDIIGCYADEFSYEADYRNYSEKIN</sequence>
<dbReference type="EMBL" id="CP040626">
    <property type="protein sequence ID" value="QMW89610.1"/>
    <property type="molecule type" value="Genomic_DNA"/>
</dbReference>
<dbReference type="KEGG" id="cbut:ATN24_00195"/>
<evidence type="ECO:0000313" key="1">
    <source>
        <dbReference type="EMBL" id="AXB83555.1"/>
    </source>
</evidence>
<accession>A0A0A6PWS3</accession>
<dbReference type="RefSeq" id="WP_002582527.1">
    <property type="nucleotide sequence ID" value="NZ_AP019716.1"/>
</dbReference>
<evidence type="ECO:0000313" key="2">
    <source>
        <dbReference type="EMBL" id="GEQ21389.1"/>
    </source>
</evidence>
<name>A0A0A6PWS3_CLOBU</name>
<reference evidence="3 5" key="1">
    <citation type="submission" date="2016-01" db="EMBL/GenBank/DDBJ databases">
        <title>Characterization of the Clostridium difficile lineages that are prevalent in Hong Kong and China.</title>
        <authorList>
            <person name="Kwok J.S.-L."/>
            <person name="Lam W.-Y."/>
            <person name="Ip M."/>
            <person name="Chan T.-F."/>
            <person name="Hawkey P.M."/>
            <person name="Tsui S.K.-W."/>
        </authorList>
    </citation>
    <scope>NUCLEOTIDE SEQUENCE [LARGE SCALE GENOMIC DNA]</scope>
    <source>
        <strain evidence="3 5">300064</strain>
    </source>
</reference>
<dbReference type="EMBL" id="CP030775">
    <property type="protein sequence ID" value="AXB83555.1"/>
    <property type="molecule type" value="Genomic_DNA"/>
</dbReference>
<evidence type="ECO:0000313" key="3">
    <source>
        <dbReference type="EMBL" id="PPV17573.1"/>
    </source>
</evidence>
<gene>
    <name evidence="3" type="ORF">AWN73_07400</name>
    <name evidence="2" type="ORF">CBU02nite_18950</name>
    <name evidence="1" type="ORF">DRB99_00950</name>
    <name evidence="4" type="ORF">FF104_01250</name>
</gene>
<evidence type="ECO:0000313" key="7">
    <source>
        <dbReference type="Proteomes" id="UP000515243"/>
    </source>
</evidence>
<organism evidence="3 5">
    <name type="scientific">Clostridium butyricum</name>
    <dbReference type="NCBI Taxonomy" id="1492"/>
    <lineage>
        <taxon>Bacteria</taxon>
        <taxon>Bacillati</taxon>
        <taxon>Bacillota</taxon>
        <taxon>Clostridia</taxon>
        <taxon>Eubacteriales</taxon>
        <taxon>Clostridiaceae</taxon>
        <taxon>Clostridium</taxon>
    </lineage>
</organism>
<reference evidence="2 6" key="4">
    <citation type="submission" date="2019-07" db="EMBL/GenBank/DDBJ databases">
        <title>Whole genome shotgun sequence of Clostridium butyricum NBRC 3858.</title>
        <authorList>
            <person name="Hosoyama A."/>
            <person name="Uohara A."/>
            <person name="Ohji S."/>
            <person name="Ichikawa N."/>
        </authorList>
    </citation>
    <scope>NUCLEOTIDE SEQUENCE [LARGE SCALE GENOMIC DNA]</scope>
    <source>
        <strain evidence="2 6">NBRC 3858</strain>
    </source>
</reference>
<dbReference type="AlphaFoldDB" id="A0A0A6PWS3"/>
<evidence type="ECO:0000313" key="5">
    <source>
        <dbReference type="Proteomes" id="UP000238081"/>
    </source>
</evidence>
<reference evidence="4 7" key="3">
    <citation type="submission" date="2019-05" db="EMBL/GenBank/DDBJ databases">
        <authorList>
            <person name="Schori C."/>
            <person name="Ahrens C."/>
        </authorList>
    </citation>
    <scope>NUCLEOTIDE SEQUENCE [LARGE SCALE GENOMIC DNA]</scope>
    <source>
        <strain evidence="4 7">DSM 10702</strain>
    </source>
</reference>
<dbReference type="EMBL" id="BKBC01000022">
    <property type="protein sequence ID" value="GEQ21389.1"/>
    <property type="molecule type" value="Genomic_DNA"/>
</dbReference>
<reference evidence="1" key="2">
    <citation type="submission" date="2018-07" db="EMBL/GenBank/DDBJ databases">
        <title>Complete genome sequence of Clostridium butyricum S-45-5 isolated from human feces.</title>
        <authorList>
            <person name="Chang Y.-H."/>
            <person name="Shin Y."/>
        </authorList>
    </citation>
    <scope>NUCLEOTIDE SEQUENCE [LARGE SCALE GENOMIC DNA]</scope>
    <source>
        <strain evidence="1">S-45-5</strain>
    </source>
</reference>
<evidence type="ECO:0000313" key="4">
    <source>
        <dbReference type="EMBL" id="QMW89610.1"/>
    </source>
</evidence>
<dbReference type="Proteomes" id="UP000238081">
    <property type="component" value="Unassembled WGS sequence"/>
</dbReference>
<dbReference type="InterPro" id="IPR017016">
    <property type="entry name" value="UCP033595"/>
</dbReference>
<evidence type="ECO:0000313" key="6">
    <source>
        <dbReference type="Proteomes" id="UP000321089"/>
    </source>
</evidence>
<dbReference type="EMBL" id="LRDH01000013">
    <property type="protein sequence ID" value="PPV17573.1"/>
    <property type="molecule type" value="Genomic_DNA"/>
</dbReference>
<proteinExistence type="predicted"/>
<dbReference type="OrthoDB" id="1954979at2"/>
<dbReference type="Proteomes" id="UP000515243">
    <property type="component" value="Chromosome 1"/>
</dbReference>